<dbReference type="InterPro" id="IPR054502">
    <property type="entry name" value="bHLH-TF_ACT-like_plant"/>
</dbReference>
<reference evidence="4 5" key="1">
    <citation type="journal article" date="2018" name="PLoS Genet.">
        <title>Population sequencing reveals clonal diversity and ancestral inbreeding in the grapevine cultivar Chardonnay.</title>
        <authorList>
            <person name="Roach M.J."/>
            <person name="Johnson D.L."/>
            <person name="Bohlmann J."/>
            <person name="van Vuuren H.J."/>
            <person name="Jones S.J."/>
            <person name="Pretorius I.S."/>
            <person name="Schmidt S.A."/>
            <person name="Borneman A.R."/>
        </authorList>
    </citation>
    <scope>NUCLEOTIDE SEQUENCE [LARGE SCALE GENOMIC DNA]</scope>
    <source>
        <strain evidence="5">cv. Chardonnay</strain>
        <tissue evidence="4">Leaf</tissue>
    </source>
</reference>
<dbReference type="PANTHER" id="PTHR31945">
    <property type="entry name" value="TRANSCRIPTION FACTOR SCREAM2-RELATED"/>
    <property type="match status" value="1"/>
</dbReference>
<gene>
    <name evidence="4" type="ORF">CK203_035356</name>
</gene>
<protein>
    <recommendedName>
        <fullName evidence="3">Plant bHLH transcription factor ACT-like domain-containing protein</fullName>
    </recommendedName>
</protein>
<evidence type="ECO:0000259" key="3">
    <source>
        <dbReference type="Pfam" id="PF22754"/>
    </source>
</evidence>
<dbReference type="EMBL" id="QGNW01000199">
    <property type="protein sequence ID" value="RVW85887.1"/>
    <property type="molecule type" value="Genomic_DNA"/>
</dbReference>
<organism evidence="4 5">
    <name type="scientific">Vitis vinifera</name>
    <name type="common">Grape</name>
    <dbReference type="NCBI Taxonomy" id="29760"/>
    <lineage>
        <taxon>Eukaryota</taxon>
        <taxon>Viridiplantae</taxon>
        <taxon>Streptophyta</taxon>
        <taxon>Embryophyta</taxon>
        <taxon>Tracheophyta</taxon>
        <taxon>Spermatophyta</taxon>
        <taxon>Magnoliopsida</taxon>
        <taxon>eudicotyledons</taxon>
        <taxon>Gunneridae</taxon>
        <taxon>Pentapetalae</taxon>
        <taxon>rosids</taxon>
        <taxon>Vitales</taxon>
        <taxon>Vitaceae</taxon>
        <taxon>Viteae</taxon>
        <taxon>Vitis</taxon>
    </lineage>
</organism>
<evidence type="ECO:0000256" key="1">
    <source>
        <dbReference type="ARBA" id="ARBA00004123"/>
    </source>
</evidence>
<dbReference type="GO" id="GO:0005634">
    <property type="term" value="C:nucleus"/>
    <property type="evidence" value="ECO:0007669"/>
    <property type="project" value="UniProtKB-SubCell"/>
</dbReference>
<dbReference type="PANTHER" id="PTHR31945:SF27">
    <property type="entry name" value="TRANSCRIPTION FACTOR BHLH35-LIKE PROTEIN"/>
    <property type="match status" value="1"/>
</dbReference>
<dbReference type="Proteomes" id="UP000288805">
    <property type="component" value="Unassembled WGS sequence"/>
</dbReference>
<accession>A0A438HN74</accession>
<dbReference type="GO" id="GO:0080090">
    <property type="term" value="P:regulation of primary metabolic process"/>
    <property type="evidence" value="ECO:0007669"/>
    <property type="project" value="UniProtKB-ARBA"/>
</dbReference>
<dbReference type="AlphaFoldDB" id="A0A438HN74"/>
<comment type="caution">
    <text evidence="4">The sequence shown here is derived from an EMBL/GenBank/DDBJ whole genome shotgun (WGS) entry which is preliminary data.</text>
</comment>
<sequence>MVSRMQGRTVVRKKLNKLSSLTKSKSLQKSSVVVDGFYHINELKLRLEAMVREYSILLQNLQLPTEVKVERIHGDGLLVIKVKSWEKGRGLLVSILESLEEMGVNVVQARVSCTHGFNMEAIAEAQDKAPDIQKLTQQIREAIAEPGHGGVVL</sequence>
<feature type="domain" description="Plant bHLH transcription factor ACT-like" evidence="3">
    <location>
        <begin position="66"/>
        <end position="144"/>
    </location>
</feature>
<keyword evidence="2" id="KW-0539">Nucleus</keyword>
<evidence type="ECO:0000256" key="2">
    <source>
        <dbReference type="ARBA" id="ARBA00023242"/>
    </source>
</evidence>
<dbReference type="InterPro" id="IPR051358">
    <property type="entry name" value="TF_AMS/ICE1/BHLH6-like"/>
</dbReference>
<comment type="subcellular location">
    <subcellularLocation>
        <location evidence="1">Nucleus</location>
    </subcellularLocation>
</comment>
<dbReference type="Pfam" id="PF22754">
    <property type="entry name" value="bHLH-TF_ACT-like_plant"/>
    <property type="match status" value="1"/>
</dbReference>
<evidence type="ECO:0000313" key="4">
    <source>
        <dbReference type="EMBL" id="RVW85887.1"/>
    </source>
</evidence>
<proteinExistence type="predicted"/>
<name>A0A438HN74_VITVI</name>
<evidence type="ECO:0000313" key="5">
    <source>
        <dbReference type="Proteomes" id="UP000288805"/>
    </source>
</evidence>